<reference evidence="2 3" key="1">
    <citation type="submission" date="2018-01" db="EMBL/GenBank/DDBJ databases">
        <authorList>
            <person name="Clerissi C."/>
        </authorList>
    </citation>
    <scope>NUCLEOTIDE SEQUENCE [LARGE SCALE GENOMIC DNA]</scope>
    <source>
        <strain evidence="2">Cupriavidus taiwanensis STM 6021</strain>
    </source>
</reference>
<sequence>MLWNTVYLERAVQALHGRGEPVDPALYLYSYPSPLGWEHFNLTCDYVWRQSHKFQGGEIPAAASPARAVVTGGEPPGDPHGC</sequence>
<proteinExistence type="predicted"/>
<evidence type="ECO:0000313" key="3">
    <source>
        <dbReference type="Proteomes" id="UP000257139"/>
    </source>
</evidence>
<protein>
    <recommendedName>
        <fullName evidence="1">Tn3 transposase DDE domain-containing protein</fullName>
    </recommendedName>
</protein>
<gene>
    <name evidence="2" type="ORF">CBM2594_U10270</name>
</gene>
<dbReference type="GO" id="GO:0004803">
    <property type="term" value="F:transposase activity"/>
    <property type="evidence" value="ECO:0007669"/>
    <property type="project" value="InterPro"/>
</dbReference>
<dbReference type="GO" id="GO:0006313">
    <property type="term" value="P:DNA transposition"/>
    <property type="evidence" value="ECO:0007669"/>
    <property type="project" value="InterPro"/>
</dbReference>
<dbReference type="InterPro" id="IPR002513">
    <property type="entry name" value="Tn3_Tnp_DDE_dom"/>
</dbReference>
<dbReference type="EMBL" id="OGUU01000045">
    <property type="protein sequence ID" value="SPC25769.1"/>
    <property type="molecule type" value="Genomic_DNA"/>
</dbReference>
<feature type="domain" description="Tn3 transposase DDE" evidence="1">
    <location>
        <begin position="1"/>
        <end position="46"/>
    </location>
</feature>
<evidence type="ECO:0000259" key="1">
    <source>
        <dbReference type="Pfam" id="PF01526"/>
    </source>
</evidence>
<name>A0A7Z7JI10_9BURK</name>
<dbReference type="Proteomes" id="UP000257139">
    <property type="component" value="Unassembled WGS sequence"/>
</dbReference>
<dbReference type="AlphaFoldDB" id="A0A7Z7JI10"/>
<comment type="caution">
    <text evidence="2">The sequence shown here is derived from an EMBL/GenBank/DDBJ whole genome shotgun (WGS) entry which is preliminary data.</text>
</comment>
<dbReference type="Pfam" id="PF01526">
    <property type="entry name" value="DDE_Tnp_Tn3"/>
    <property type="match status" value="1"/>
</dbReference>
<organism evidence="2 3">
    <name type="scientific">Cupriavidus taiwanensis</name>
    <dbReference type="NCBI Taxonomy" id="164546"/>
    <lineage>
        <taxon>Bacteria</taxon>
        <taxon>Pseudomonadati</taxon>
        <taxon>Pseudomonadota</taxon>
        <taxon>Betaproteobacteria</taxon>
        <taxon>Burkholderiales</taxon>
        <taxon>Burkholderiaceae</taxon>
        <taxon>Cupriavidus</taxon>
    </lineage>
</organism>
<accession>A0A7Z7JI10</accession>
<evidence type="ECO:0000313" key="2">
    <source>
        <dbReference type="EMBL" id="SPC25769.1"/>
    </source>
</evidence>